<feature type="region of interest" description="Disordered" evidence="1">
    <location>
        <begin position="204"/>
        <end position="229"/>
    </location>
</feature>
<accession>A0ABP9ALR3</accession>
<keyword evidence="4" id="KW-1185">Reference proteome</keyword>
<sequence length="333" mass="36254">MMREGGTATSRGGGRPSDAEIAELLAAGAGAPSSHNSQPWRLRWHAGAIEVHGDPARRLPAADPDGRELRLACGAALVNVRLAVRAQGRRAHTQLVPDPDDPWFLGRVRPGGPLPPTGWESELAAAVHRRHTDRHPFDGRPLPPVLRDQLTRASWRENCRLVVVGDVVQRRRLLELTAEAHRRQQADPAFVAEWERWIGHEARSEDGLPPAHARRSPRPDHAWRPRDFGGAIADDDRLAGAEDAAEDQPTIAVVASYEDGVLAHVRAGQAMQQVLLTATARGVGASFVAPPLEVPDIRAQVRAVLGGVVWPQVVLRLGWGRPVHPTPRRTTAV</sequence>
<organism evidence="3 4">
    <name type="scientific">Actinomycetospora chlora</name>
    <dbReference type="NCBI Taxonomy" id="663608"/>
    <lineage>
        <taxon>Bacteria</taxon>
        <taxon>Bacillati</taxon>
        <taxon>Actinomycetota</taxon>
        <taxon>Actinomycetes</taxon>
        <taxon>Pseudonocardiales</taxon>
        <taxon>Pseudonocardiaceae</taxon>
        <taxon>Actinomycetospora</taxon>
    </lineage>
</organism>
<reference evidence="4" key="1">
    <citation type="journal article" date="2019" name="Int. J. Syst. Evol. Microbiol.">
        <title>The Global Catalogue of Microorganisms (GCM) 10K type strain sequencing project: providing services to taxonomists for standard genome sequencing and annotation.</title>
        <authorList>
            <consortium name="The Broad Institute Genomics Platform"/>
            <consortium name="The Broad Institute Genome Sequencing Center for Infectious Disease"/>
            <person name="Wu L."/>
            <person name="Ma J."/>
        </authorList>
    </citation>
    <scope>NUCLEOTIDE SEQUENCE [LARGE SCALE GENOMIC DNA]</scope>
    <source>
        <strain evidence="4">JCM 17979</strain>
    </source>
</reference>
<dbReference type="NCBIfam" id="NF047509">
    <property type="entry name" value="Rv3131_FMN_oxido"/>
    <property type="match status" value="1"/>
</dbReference>
<dbReference type="PANTHER" id="PTHR23026">
    <property type="entry name" value="NADPH NITROREDUCTASE"/>
    <property type="match status" value="1"/>
</dbReference>
<evidence type="ECO:0000256" key="1">
    <source>
        <dbReference type="SAM" id="MobiDB-lite"/>
    </source>
</evidence>
<dbReference type="Pfam" id="PF00881">
    <property type="entry name" value="Nitroreductase"/>
    <property type="match status" value="1"/>
</dbReference>
<dbReference type="EMBL" id="BAABHO010000009">
    <property type="protein sequence ID" value="GAA4783288.1"/>
    <property type="molecule type" value="Genomic_DNA"/>
</dbReference>
<evidence type="ECO:0000313" key="3">
    <source>
        <dbReference type="EMBL" id="GAA4783288.1"/>
    </source>
</evidence>
<evidence type="ECO:0000259" key="2">
    <source>
        <dbReference type="Pfam" id="PF00881"/>
    </source>
</evidence>
<feature type="domain" description="Nitroreductase" evidence="2">
    <location>
        <begin position="129"/>
        <end position="316"/>
    </location>
</feature>
<protein>
    <submittedName>
        <fullName evidence="3">Nitroreductase family protein</fullName>
    </submittedName>
</protein>
<dbReference type="RefSeq" id="WP_345412730.1">
    <property type="nucleotide sequence ID" value="NZ_BAABHO010000009.1"/>
</dbReference>
<dbReference type="InterPro" id="IPR000415">
    <property type="entry name" value="Nitroreductase-like"/>
</dbReference>
<evidence type="ECO:0000313" key="4">
    <source>
        <dbReference type="Proteomes" id="UP001500928"/>
    </source>
</evidence>
<name>A0ABP9ALR3_9PSEU</name>
<dbReference type="InterPro" id="IPR029479">
    <property type="entry name" value="Nitroreductase"/>
</dbReference>
<dbReference type="InterPro" id="IPR050627">
    <property type="entry name" value="Nitroreductase/BluB"/>
</dbReference>
<gene>
    <name evidence="3" type="ORF">GCM10023200_15910</name>
</gene>
<dbReference type="Proteomes" id="UP001500928">
    <property type="component" value="Unassembled WGS sequence"/>
</dbReference>
<comment type="caution">
    <text evidence="3">The sequence shown here is derived from an EMBL/GenBank/DDBJ whole genome shotgun (WGS) entry which is preliminary data.</text>
</comment>
<proteinExistence type="predicted"/>
<feature type="compositionally biased region" description="Basic and acidic residues" evidence="1">
    <location>
        <begin position="217"/>
        <end position="227"/>
    </location>
</feature>
<dbReference type="SUPFAM" id="SSF55469">
    <property type="entry name" value="FMN-dependent nitroreductase-like"/>
    <property type="match status" value="2"/>
</dbReference>
<dbReference type="Gene3D" id="3.40.109.10">
    <property type="entry name" value="NADH Oxidase"/>
    <property type="match status" value="1"/>
</dbReference>
<dbReference type="PANTHER" id="PTHR23026:SF123">
    <property type="entry name" value="NAD(P)H NITROREDUCTASE RV3131-RELATED"/>
    <property type="match status" value="1"/>
</dbReference>